<keyword evidence="3" id="KW-1185">Reference proteome</keyword>
<evidence type="ECO:0000256" key="1">
    <source>
        <dbReference type="SAM" id="MobiDB-lite"/>
    </source>
</evidence>
<feature type="region of interest" description="Disordered" evidence="1">
    <location>
        <begin position="391"/>
        <end position="443"/>
    </location>
</feature>
<reference evidence="2 3" key="1">
    <citation type="submission" date="2017-09" db="EMBL/GenBank/DDBJ databases">
        <title>Genome sequencing of Besnoitia besnoiti strain Bb-Ger1.</title>
        <authorList>
            <person name="Schares G."/>
            <person name="Venepally P."/>
            <person name="Lorenzi H.A."/>
        </authorList>
    </citation>
    <scope>NUCLEOTIDE SEQUENCE [LARGE SCALE GENOMIC DNA]</scope>
    <source>
        <strain evidence="2 3">Bb-Ger1</strain>
    </source>
</reference>
<feature type="compositionally biased region" description="Low complexity" evidence="1">
    <location>
        <begin position="16"/>
        <end position="27"/>
    </location>
</feature>
<name>A0A2A9MFA1_BESBE</name>
<comment type="caution">
    <text evidence="2">The sequence shown here is derived from an EMBL/GenBank/DDBJ whole genome shotgun (WGS) entry which is preliminary data.</text>
</comment>
<gene>
    <name evidence="2" type="ORF">BESB_074590</name>
</gene>
<feature type="compositionally biased region" description="Basic and acidic residues" evidence="1">
    <location>
        <begin position="165"/>
        <end position="178"/>
    </location>
</feature>
<feature type="compositionally biased region" description="Basic and acidic residues" evidence="1">
    <location>
        <begin position="186"/>
        <end position="197"/>
    </location>
</feature>
<feature type="compositionally biased region" description="Polar residues" evidence="1">
    <location>
        <begin position="218"/>
        <end position="233"/>
    </location>
</feature>
<dbReference type="EMBL" id="NWUJ01000007">
    <property type="protein sequence ID" value="PFH34307.1"/>
    <property type="molecule type" value="Genomic_DNA"/>
</dbReference>
<feature type="compositionally biased region" description="Basic and acidic residues" evidence="1">
    <location>
        <begin position="207"/>
        <end position="217"/>
    </location>
</feature>
<dbReference type="Proteomes" id="UP000224006">
    <property type="component" value="Unassembled WGS sequence"/>
</dbReference>
<dbReference type="VEuPathDB" id="ToxoDB:BESB_074590"/>
<feature type="region of interest" description="Disordered" evidence="1">
    <location>
        <begin position="461"/>
        <end position="485"/>
    </location>
</feature>
<feature type="compositionally biased region" description="Basic and acidic residues" evidence="1">
    <location>
        <begin position="391"/>
        <end position="406"/>
    </location>
</feature>
<organism evidence="2 3">
    <name type="scientific">Besnoitia besnoiti</name>
    <name type="common">Apicomplexan protozoan</name>
    <dbReference type="NCBI Taxonomy" id="94643"/>
    <lineage>
        <taxon>Eukaryota</taxon>
        <taxon>Sar</taxon>
        <taxon>Alveolata</taxon>
        <taxon>Apicomplexa</taxon>
        <taxon>Conoidasida</taxon>
        <taxon>Coccidia</taxon>
        <taxon>Eucoccidiorida</taxon>
        <taxon>Eimeriorina</taxon>
        <taxon>Sarcocystidae</taxon>
        <taxon>Besnoitia</taxon>
    </lineage>
</organism>
<dbReference type="RefSeq" id="XP_029218316.1">
    <property type="nucleotide sequence ID" value="XM_029365832.1"/>
</dbReference>
<feature type="region of interest" description="Disordered" evidence="1">
    <location>
        <begin position="16"/>
        <end position="247"/>
    </location>
</feature>
<feature type="compositionally biased region" description="Basic and acidic residues" evidence="1">
    <location>
        <begin position="66"/>
        <end position="108"/>
    </location>
</feature>
<protein>
    <submittedName>
        <fullName evidence="2">Uncharacterized protein</fullName>
    </submittedName>
</protein>
<feature type="region of interest" description="Disordered" evidence="1">
    <location>
        <begin position="605"/>
        <end position="627"/>
    </location>
</feature>
<dbReference type="AlphaFoldDB" id="A0A2A9MFA1"/>
<sequence length="945" mass="100818">MQTTSSSSFLISLSLGSRSRPSTGLSSQLHTDALALHASQSPAGLAQRPTGMTGSEPSEGNRRRRGEKEEDKTAGERREVPYEDRERPRGDITDEEKRFRHPRERPDVDGGLSDLSEEDKDPPSSSLDSRHSPHMANEVTGAECLQGDTQTVTAQSPASGPGVDGAKRDPLRRSRRDNAIPPADGVLKRRATERLDVDGEGVVPNGKRQEASRETEPAHTSSSASSVQRSGTLRSLERSASAMQDPRGAWAVDWRRVPAGQSLILPQDEDARILPIAIRMELLGLTFEIGDFVLNSSHVDVRHLPISLPQMRRHADGSGESDGLCGEQQREGKAWHDDVSMRPLLRHGPLGSGGDRFLDEDEAIPFSHDTVEWNHQSGLPNRHALRHTLLRDEQGSGRRSDSDRNNRLLNRLTYGRRATSGGLSGRAPSLPSATTESLKPPEILPHPNVARLAAATAGSMVVEPKSTGDELKTQRTGASSPRVYGGSSDAFANSYSELDECRGLPHSGLDISPTPAATESACSIPNETCQRLPATGDVSLGPDSSCITHCLFASPRRDAQLDRAVTSAGEPVCWRLLVRPAGHRNGSQGTSKSTGSVPGEFAAQRLQPESHDATREDEEEAQPNTTHRTYVGLSALRSGSCGKVLDETDWQELQAHGTDTGACTTTSRILRTSPLAPLRPAGVAAQRGDSSDPAAAVEEPKPATRGIPALGLPGERWSAVINADSTSRQVDTLLPGASPSAVNLRRHSPSGPSLNPGAGLCMENNRSIPSTHLGSALLLPVPAQASGDELTNSAVVPLLADANGGFVNLPLTWLLPRAVVANELRSMSRRSCHETRRTLGAKWSQRMADEDHSAVLPGDHAAGGDSLSCPYSSAPVAAAQPLSHARCSAAAGDAIGAPKTGVAPKSTLLAHCWRNRSRAGRQALASSPFCCSHFIFYKTKLSTKS</sequence>
<evidence type="ECO:0000313" key="3">
    <source>
        <dbReference type="Proteomes" id="UP000224006"/>
    </source>
</evidence>
<feature type="compositionally biased region" description="Low complexity" evidence="1">
    <location>
        <begin position="407"/>
        <end position="417"/>
    </location>
</feature>
<proteinExistence type="predicted"/>
<feature type="compositionally biased region" description="Polar residues" evidence="1">
    <location>
        <begin position="147"/>
        <end position="158"/>
    </location>
</feature>
<feature type="region of interest" description="Disordered" evidence="1">
    <location>
        <begin position="682"/>
        <end position="710"/>
    </location>
</feature>
<accession>A0A2A9MFA1</accession>
<dbReference type="GeneID" id="40312385"/>
<evidence type="ECO:0000313" key="2">
    <source>
        <dbReference type="EMBL" id="PFH34307.1"/>
    </source>
</evidence>
<dbReference type="KEGG" id="bbes:BESB_074590"/>